<protein>
    <submittedName>
        <fullName evidence="1">Uncharacterized protein</fullName>
    </submittedName>
</protein>
<accession>A0A9P5NJL5</accession>
<evidence type="ECO:0000313" key="2">
    <source>
        <dbReference type="Proteomes" id="UP000724874"/>
    </source>
</evidence>
<dbReference type="AlphaFoldDB" id="A0A9P5NJL5"/>
<dbReference type="EMBL" id="JADNYJ010000074">
    <property type="protein sequence ID" value="KAF8890801.1"/>
    <property type="molecule type" value="Genomic_DNA"/>
</dbReference>
<organism evidence="1 2">
    <name type="scientific">Gymnopilus junonius</name>
    <name type="common">Spectacular rustgill mushroom</name>
    <name type="synonym">Gymnopilus spectabilis subsp. junonius</name>
    <dbReference type="NCBI Taxonomy" id="109634"/>
    <lineage>
        <taxon>Eukaryota</taxon>
        <taxon>Fungi</taxon>
        <taxon>Dikarya</taxon>
        <taxon>Basidiomycota</taxon>
        <taxon>Agaricomycotina</taxon>
        <taxon>Agaricomycetes</taxon>
        <taxon>Agaricomycetidae</taxon>
        <taxon>Agaricales</taxon>
        <taxon>Agaricineae</taxon>
        <taxon>Hymenogastraceae</taxon>
        <taxon>Gymnopilus</taxon>
    </lineage>
</organism>
<gene>
    <name evidence="1" type="ORF">CPB84DRAFT_1784561</name>
</gene>
<comment type="caution">
    <text evidence="1">The sequence shown here is derived from an EMBL/GenBank/DDBJ whole genome shotgun (WGS) entry which is preliminary data.</text>
</comment>
<sequence length="58" mass="6667">MLHEFSFPMPIIPALHIDQSQTPDEFGVFGRQWYAQVEKRSACGKQICLCQSLVKLRS</sequence>
<proteinExistence type="predicted"/>
<keyword evidence="2" id="KW-1185">Reference proteome</keyword>
<evidence type="ECO:0000313" key="1">
    <source>
        <dbReference type="EMBL" id="KAF8890801.1"/>
    </source>
</evidence>
<reference evidence="1" key="1">
    <citation type="submission" date="2020-11" db="EMBL/GenBank/DDBJ databases">
        <authorList>
            <consortium name="DOE Joint Genome Institute"/>
            <person name="Ahrendt S."/>
            <person name="Riley R."/>
            <person name="Andreopoulos W."/>
            <person name="LaButti K."/>
            <person name="Pangilinan J."/>
            <person name="Ruiz-duenas F.J."/>
            <person name="Barrasa J.M."/>
            <person name="Sanchez-Garcia M."/>
            <person name="Camarero S."/>
            <person name="Miyauchi S."/>
            <person name="Serrano A."/>
            <person name="Linde D."/>
            <person name="Babiker R."/>
            <person name="Drula E."/>
            <person name="Ayuso-Fernandez I."/>
            <person name="Pacheco R."/>
            <person name="Padilla G."/>
            <person name="Ferreira P."/>
            <person name="Barriuso J."/>
            <person name="Kellner H."/>
            <person name="Castanera R."/>
            <person name="Alfaro M."/>
            <person name="Ramirez L."/>
            <person name="Pisabarro A.G."/>
            <person name="Kuo A."/>
            <person name="Tritt A."/>
            <person name="Lipzen A."/>
            <person name="He G."/>
            <person name="Yan M."/>
            <person name="Ng V."/>
            <person name="Cullen D."/>
            <person name="Martin F."/>
            <person name="Rosso M.-N."/>
            <person name="Henrissat B."/>
            <person name="Hibbett D."/>
            <person name="Martinez A.T."/>
            <person name="Grigoriev I.V."/>
        </authorList>
    </citation>
    <scope>NUCLEOTIDE SEQUENCE</scope>
    <source>
        <strain evidence="1">AH 44721</strain>
    </source>
</reference>
<dbReference type="Proteomes" id="UP000724874">
    <property type="component" value="Unassembled WGS sequence"/>
</dbReference>
<name>A0A9P5NJL5_GYMJU</name>